<name>A0A494Y112_9BURK</name>
<dbReference type="PANTHER" id="PTHR43877">
    <property type="entry name" value="AMINOALKYLPHOSPHONATE N-ACETYLTRANSFERASE-RELATED-RELATED"/>
    <property type="match status" value="1"/>
</dbReference>
<proteinExistence type="predicted"/>
<gene>
    <name evidence="4" type="ORF">D7S86_10690</name>
</gene>
<dbReference type="Gene3D" id="3.40.630.30">
    <property type="match status" value="1"/>
</dbReference>
<protein>
    <submittedName>
        <fullName evidence="4">N-acetyltransferase</fullName>
    </submittedName>
</protein>
<dbReference type="EMBL" id="RBZU01000004">
    <property type="protein sequence ID" value="RKP55688.1"/>
    <property type="molecule type" value="Genomic_DNA"/>
</dbReference>
<dbReference type="OrthoDB" id="6871659at2"/>
<comment type="caution">
    <text evidence="4">The sequence shown here is derived from an EMBL/GenBank/DDBJ whole genome shotgun (WGS) entry which is preliminary data.</text>
</comment>
<evidence type="ECO:0000313" key="4">
    <source>
        <dbReference type="EMBL" id="RKP55688.1"/>
    </source>
</evidence>
<dbReference type="GO" id="GO:0016747">
    <property type="term" value="F:acyltransferase activity, transferring groups other than amino-acyl groups"/>
    <property type="evidence" value="ECO:0007669"/>
    <property type="project" value="InterPro"/>
</dbReference>
<keyword evidence="2" id="KW-0012">Acyltransferase</keyword>
<dbReference type="CDD" id="cd04301">
    <property type="entry name" value="NAT_SF"/>
    <property type="match status" value="1"/>
</dbReference>
<keyword evidence="1 4" id="KW-0808">Transferase</keyword>
<organism evidence="4 5">
    <name type="scientific">Pararobbsia silviterrae</name>
    <dbReference type="NCBI Taxonomy" id="1792498"/>
    <lineage>
        <taxon>Bacteria</taxon>
        <taxon>Pseudomonadati</taxon>
        <taxon>Pseudomonadota</taxon>
        <taxon>Betaproteobacteria</taxon>
        <taxon>Burkholderiales</taxon>
        <taxon>Burkholderiaceae</taxon>
        <taxon>Pararobbsia</taxon>
    </lineage>
</organism>
<keyword evidence="5" id="KW-1185">Reference proteome</keyword>
<dbReference type="InterPro" id="IPR000182">
    <property type="entry name" value="GNAT_dom"/>
</dbReference>
<dbReference type="RefSeq" id="WP_121086231.1">
    <property type="nucleotide sequence ID" value="NZ_RBZU01000004.1"/>
</dbReference>
<dbReference type="InterPro" id="IPR016181">
    <property type="entry name" value="Acyl_CoA_acyltransferase"/>
</dbReference>
<accession>A0A494Y112</accession>
<dbReference type="InterPro" id="IPR050832">
    <property type="entry name" value="Bact_Acetyltransf"/>
</dbReference>
<evidence type="ECO:0000256" key="1">
    <source>
        <dbReference type="ARBA" id="ARBA00022679"/>
    </source>
</evidence>
<dbReference type="Proteomes" id="UP000270342">
    <property type="component" value="Unassembled WGS sequence"/>
</dbReference>
<evidence type="ECO:0000259" key="3">
    <source>
        <dbReference type="PROSITE" id="PS51186"/>
    </source>
</evidence>
<evidence type="ECO:0000256" key="2">
    <source>
        <dbReference type="ARBA" id="ARBA00023315"/>
    </source>
</evidence>
<dbReference type="SUPFAM" id="SSF55729">
    <property type="entry name" value="Acyl-CoA N-acyltransferases (Nat)"/>
    <property type="match status" value="1"/>
</dbReference>
<dbReference type="Pfam" id="PF00583">
    <property type="entry name" value="Acetyltransf_1"/>
    <property type="match status" value="1"/>
</dbReference>
<dbReference type="AlphaFoldDB" id="A0A494Y112"/>
<reference evidence="4 5" key="1">
    <citation type="submission" date="2018-10" db="EMBL/GenBank/DDBJ databases">
        <title>Robbsia sp. DHC34, isolated from soil.</title>
        <authorList>
            <person name="Gao Z.-H."/>
            <person name="Qiu L.-H."/>
        </authorList>
    </citation>
    <scope>NUCLEOTIDE SEQUENCE [LARGE SCALE GENOMIC DNA]</scope>
    <source>
        <strain evidence="4 5">DHC34</strain>
    </source>
</reference>
<evidence type="ECO:0000313" key="5">
    <source>
        <dbReference type="Proteomes" id="UP000270342"/>
    </source>
</evidence>
<sequence>MSKNYRIRRATAADLPMVYIGELDAIRAIEPQNEARWKDALRWHLQQWTQSLDRMFVAERGTEKIGYCFWEAHGEAAVLASIYVLPEVRRSGLGRQLLERYIEDAHEKGFGNLTLGVKPDNPARALYEKAGFLYTHDERGYRHYRYPIVARDASS</sequence>
<feature type="domain" description="N-acetyltransferase" evidence="3">
    <location>
        <begin position="5"/>
        <end position="151"/>
    </location>
</feature>
<dbReference type="PROSITE" id="PS51186">
    <property type="entry name" value="GNAT"/>
    <property type="match status" value="1"/>
</dbReference>